<feature type="region of interest" description="Disordered" evidence="12">
    <location>
        <begin position="440"/>
        <end position="459"/>
    </location>
</feature>
<reference evidence="14 15" key="1">
    <citation type="submission" date="2015-12" db="EMBL/GenBank/DDBJ databases">
        <title>The genome of Folsomia candida.</title>
        <authorList>
            <person name="Faddeeva A."/>
            <person name="Derks M.F."/>
            <person name="Anvar Y."/>
            <person name="Smit S."/>
            <person name="Van Straalen N."/>
            <person name="Roelofs D."/>
        </authorList>
    </citation>
    <scope>NUCLEOTIDE SEQUENCE [LARGE SCALE GENOMIC DNA]</scope>
    <source>
        <strain evidence="14 15">VU population</strain>
        <tissue evidence="14">Whole body</tissue>
    </source>
</reference>
<dbReference type="InterPro" id="IPR050331">
    <property type="entry name" value="Zinc_finger"/>
</dbReference>
<protein>
    <submittedName>
        <fullName evidence="14">Zinc finger protein 84</fullName>
    </submittedName>
</protein>
<dbReference type="OrthoDB" id="8117402at2759"/>
<feature type="region of interest" description="Disordered" evidence="12">
    <location>
        <begin position="1"/>
        <end position="22"/>
    </location>
</feature>
<dbReference type="OMA" id="WVIHERT"/>
<keyword evidence="7" id="KW-0805">Transcription regulation</keyword>
<evidence type="ECO:0000313" key="15">
    <source>
        <dbReference type="Proteomes" id="UP000198287"/>
    </source>
</evidence>
<dbReference type="GO" id="GO:0005634">
    <property type="term" value="C:nucleus"/>
    <property type="evidence" value="ECO:0007669"/>
    <property type="project" value="UniProtKB-SubCell"/>
</dbReference>
<dbReference type="AlphaFoldDB" id="A0A226EH19"/>
<feature type="domain" description="C2H2-type" evidence="13">
    <location>
        <begin position="309"/>
        <end position="336"/>
    </location>
</feature>
<keyword evidence="3" id="KW-0479">Metal-binding</keyword>
<feature type="domain" description="C2H2-type" evidence="13">
    <location>
        <begin position="550"/>
        <end position="573"/>
    </location>
</feature>
<evidence type="ECO:0000256" key="12">
    <source>
        <dbReference type="SAM" id="MobiDB-lite"/>
    </source>
</evidence>
<feature type="compositionally biased region" description="Acidic residues" evidence="12">
    <location>
        <begin position="217"/>
        <end position="228"/>
    </location>
</feature>
<keyword evidence="4" id="KW-0677">Repeat</keyword>
<feature type="region of interest" description="Disordered" evidence="12">
    <location>
        <begin position="76"/>
        <end position="228"/>
    </location>
</feature>
<evidence type="ECO:0000256" key="7">
    <source>
        <dbReference type="ARBA" id="ARBA00023015"/>
    </source>
</evidence>
<evidence type="ECO:0000313" key="14">
    <source>
        <dbReference type="EMBL" id="OXA56719.1"/>
    </source>
</evidence>
<evidence type="ECO:0000256" key="11">
    <source>
        <dbReference type="PROSITE-ProRule" id="PRU00042"/>
    </source>
</evidence>
<dbReference type="InterPro" id="IPR036236">
    <property type="entry name" value="Znf_C2H2_sf"/>
</dbReference>
<evidence type="ECO:0000256" key="10">
    <source>
        <dbReference type="ARBA" id="ARBA00023242"/>
    </source>
</evidence>
<evidence type="ECO:0000256" key="4">
    <source>
        <dbReference type="ARBA" id="ARBA00022737"/>
    </source>
</evidence>
<feature type="region of interest" description="Disordered" evidence="12">
    <location>
        <begin position="247"/>
        <end position="280"/>
    </location>
</feature>
<dbReference type="Gene3D" id="3.30.160.60">
    <property type="entry name" value="Classic Zinc Finger"/>
    <property type="match status" value="4"/>
</dbReference>
<keyword evidence="6" id="KW-0862">Zinc</keyword>
<comment type="subcellular location">
    <subcellularLocation>
        <location evidence="1">Nucleus</location>
    </subcellularLocation>
</comment>
<feature type="compositionally biased region" description="Polar residues" evidence="12">
    <location>
        <begin position="440"/>
        <end position="451"/>
    </location>
</feature>
<comment type="caution">
    <text evidence="14">The sequence shown here is derived from an EMBL/GenBank/DDBJ whole genome shotgun (WGS) entry which is preliminary data.</text>
</comment>
<keyword evidence="9" id="KW-0804">Transcription</keyword>
<evidence type="ECO:0000259" key="13">
    <source>
        <dbReference type="PROSITE" id="PS50157"/>
    </source>
</evidence>
<keyword evidence="15" id="KW-1185">Reference proteome</keyword>
<accession>A0A226EH19</accession>
<evidence type="ECO:0000256" key="2">
    <source>
        <dbReference type="ARBA" id="ARBA00006991"/>
    </source>
</evidence>
<keyword evidence="8" id="KW-0238">DNA-binding</keyword>
<dbReference type="GO" id="GO:0006355">
    <property type="term" value="P:regulation of DNA-templated transcription"/>
    <property type="evidence" value="ECO:0007669"/>
    <property type="project" value="UniProtKB-ARBA"/>
</dbReference>
<evidence type="ECO:0000256" key="3">
    <source>
        <dbReference type="ARBA" id="ARBA00022723"/>
    </source>
</evidence>
<dbReference type="GO" id="GO:0003677">
    <property type="term" value="F:DNA binding"/>
    <property type="evidence" value="ECO:0007669"/>
    <property type="project" value="UniProtKB-KW"/>
</dbReference>
<feature type="region of interest" description="Disordered" evidence="12">
    <location>
        <begin position="477"/>
        <end position="517"/>
    </location>
</feature>
<dbReference type="PANTHER" id="PTHR16515">
    <property type="entry name" value="PR DOMAIN ZINC FINGER PROTEIN"/>
    <property type="match status" value="1"/>
</dbReference>
<dbReference type="PANTHER" id="PTHR16515:SF49">
    <property type="entry name" value="GASTRULA ZINC FINGER PROTEIN XLCGF49.1-LIKE-RELATED"/>
    <property type="match status" value="1"/>
</dbReference>
<feature type="compositionally biased region" description="Basic and acidic residues" evidence="12">
    <location>
        <begin position="264"/>
        <end position="276"/>
    </location>
</feature>
<keyword evidence="10" id="KW-0539">Nucleus</keyword>
<evidence type="ECO:0000256" key="9">
    <source>
        <dbReference type="ARBA" id="ARBA00023163"/>
    </source>
</evidence>
<evidence type="ECO:0000256" key="1">
    <source>
        <dbReference type="ARBA" id="ARBA00004123"/>
    </source>
</evidence>
<name>A0A226EH19_FOLCA</name>
<evidence type="ECO:0000256" key="8">
    <source>
        <dbReference type="ARBA" id="ARBA00023125"/>
    </source>
</evidence>
<proteinExistence type="inferred from homology"/>
<feature type="domain" description="C2H2-type" evidence="13">
    <location>
        <begin position="374"/>
        <end position="402"/>
    </location>
</feature>
<feature type="compositionally biased region" description="Acidic residues" evidence="12">
    <location>
        <begin position="492"/>
        <end position="510"/>
    </location>
</feature>
<dbReference type="FunFam" id="3.30.160.60:FF:000193">
    <property type="entry name" value="Zinc finger protein 300"/>
    <property type="match status" value="1"/>
</dbReference>
<dbReference type="SMART" id="SM00355">
    <property type="entry name" value="ZnF_C2H2"/>
    <property type="match status" value="4"/>
</dbReference>
<dbReference type="PROSITE" id="PS00028">
    <property type="entry name" value="ZINC_FINGER_C2H2_1"/>
    <property type="match status" value="4"/>
</dbReference>
<organism evidence="14 15">
    <name type="scientific">Folsomia candida</name>
    <name type="common">Springtail</name>
    <dbReference type="NCBI Taxonomy" id="158441"/>
    <lineage>
        <taxon>Eukaryota</taxon>
        <taxon>Metazoa</taxon>
        <taxon>Ecdysozoa</taxon>
        <taxon>Arthropoda</taxon>
        <taxon>Hexapoda</taxon>
        <taxon>Collembola</taxon>
        <taxon>Entomobryomorpha</taxon>
        <taxon>Isotomoidea</taxon>
        <taxon>Isotomidae</taxon>
        <taxon>Proisotominae</taxon>
        <taxon>Folsomia</taxon>
    </lineage>
</organism>
<evidence type="ECO:0000256" key="6">
    <source>
        <dbReference type="ARBA" id="ARBA00022833"/>
    </source>
</evidence>
<feature type="domain" description="C2H2-type" evidence="13">
    <location>
        <begin position="522"/>
        <end position="549"/>
    </location>
</feature>
<sequence>MVSVMDMGTASEEGSSDMVSRKEFEEISDRYRKLEEIVFEQNEHLQSVATEILVHRDFLQKKFDKFLEYIQERGGDVSHTENGEPGLFIPFNLGVTGSEDEEDEKGQEEESEIIQPQVLITSNGTTTSSSTSNNLNGGAASNSSSNTVTPKTNGVTNGHGGASQVQHNKGLPKREQHAAHHDDGDSDTDAVHANGTSNGYHAEANGNGYGQGSEGGDYQDEEDEEEDEGQYNNYQYGYQQNYGYPLAQFGHFMDGDGEGEGDGQNDHDMNGDHDPLETEYNGQQQLPMSSLTGGPRRRTSSATPVDNQHVCRYCGKVFHWKQSWVIHERTHTGEKPYSCACGKAFSQKANMNTHSKQCPQAKAVYNGKTNIFEMKCSLCPTMFTSKKALDSHKLKAHPGLSSTQSNNTTVINLSNGNNGLNTLAALGRGAPSILRSRTSFQNNNTQPQEITTAAGDSPPQSLMAKTLARYIASQQQMEQVRVGGSSAGSGSDEGDGEGYDQDEDGEEGMEVPEGGFPPGKAKHCRWCNKFFSRKTSLKIHERVHTGEKPYACGFCGKTFTQKGSVKLHCQRVHNSGPLTYPAN</sequence>
<keyword evidence="5 11" id="KW-0863">Zinc-finger</keyword>
<gene>
    <name evidence="14" type="ORF">Fcan01_06767</name>
</gene>
<feature type="compositionally biased region" description="Acidic residues" evidence="12">
    <location>
        <begin position="98"/>
        <end position="112"/>
    </location>
</feature>
<dbReference type="Pfam" id="PF00096">
    <property type="entry name" value="zf-C2H2"/>
    <property type="match status" value="1"/>
</dbReference>
<dbReference type="FunFam" id="3.30.160.60:FF:002343">
    <property type="entry name" value="Zinc finger protein 33A"/>
    <property type="match status" value="1"/>
</dbReference>
<dbReference type="FunFam" id="3.30.160.60:FF:000110">
    <property type="entry name" value="Zinc finger protein-like"/>
    <property type="match status" value="1"/>
</dbReference>
<dbReference type="InterPro" id="IPR013087">
    <property type="entry name" value="Znf_C2H2_type"/>
</dbReference>
<dbReference type="EMBL" id="LNIX01000003">
    <property type="protein sequence ID" value="OXA56719.1"/>
    <property type="molecule type" value="Genomic_DNA"/>
</dbReference>
<feature type="compositionally biased region" description="Low complexity" evidence="12">
    <location>
        <begin position="121"/>
        <end position="147"/>
    </location>
</feature>
<feature type="compositionally biased region" description="Basic and acidic residues" evidence="12">
    <location>
        <begin position="172"/>
        <end position="183"/>
    </location>
</feature>
<dbReference type="GO" id="GO:0008270">
    <property type="term" value="F:zinc ion binding"/>
    <property type="evidence" value="ECO:0007669"/>
    <property type="project" value="UniProtKB-KW"/>
</dbReference>
<comment type="similarity">
    <text evidence="2">Belongs to the krueppel C2H2-type zinc-finger protein family.</text>
</comment>
<dbReference type="Proteomes" id="UP000198287">
    <property type="component" value="Unassembled WGS sequence"/>
</dbReference>
<evidence type="ECO:0000256" key="5">
    <source>
        <dbReference type="ARBA" id="ARBA00022771"/>
    </source>
</evidence>
<dbReference type="SUPFAM" id="SSF57667">
    <property type="entry name" value="beta-beta-alpha zinc fingers"/>
    <property type="match status" value="2"/>
</dbReference>
<dbReference type="PROSITE" id="PS50157">
    <property type="entry name" value="ZINC_FINGER_C2H2_2"/>
    <property type="match status" value="4"/>
</dbReference>